<dbReference type="PANTHER" id="PTHR45754:SF3">
    <property type="entry name" value="METHYLENETETRAHYDROFOLATE REDUCTASE (NADPH)"/>
    <property type="match status" value="1"/>
</dbReference>
<evidence type="ECO:0000256" key="5">
    <source>
        <dbReference type="ARBA" id="ARBA00022630"/>
    </source>
</evidence>
<keyword evidence="5 12" id="KW-0285">Flavoprotein</keyword>
<comment type="cofactor">
    <cofactor evidence="1 12">
        <name>FAD</name>
        <dbReference type="ChEBI" id="CHEBI:57692"/>
    </cofactor>
</comment>
<dbReference type="AlphaFoldDB" id="A0A2S7KLY4"/>
<dbReference type="InterPro" id="IPR003171">
    <property type="entry name" value="Mehydrof_redctse-like"/>
</dbReference>
<gene>
    <name evidence="13" type="ORF">BST85_01055</name>
</gene>
<keyword evidence="14" id="KW-1185">Reference proteome</keyword>
<dbReference type="FunFam" id="3.20.20.220:FF:000015">
    <property type="entry name" value="Methylenetetrahydrofolate reductase"/>
    <property type="match status" value="1"/>
</dbReference>
<proteinExistence type="inferred from homology"/>
<evidence type="ECO:0000256" key="11">
    <source>
        <dbReference type="ARBA" id="ARBA00048628"/>
    </source>
</evidence>
<evidence type="ECO:0000256" key="4">
    <source>
        <dbReference type="ARBA" id="ARBA00022605"/>
    </source>
</evidence>
<keyword evidence="9" id="KW-0486">Methionine biosynthesis</keyword>
<evidence type="ECO:0000256" key="7">
    <source>
        <dbReference type="ARBA" id="ARBA00023002"/>
    </source>
</evidence>
<comment type="catalytic activity">
    <reaction evidence="11">
        <text>(6S)-5-methyl-5,6,7,8-tetrahydrofolate + NAD(+) = (6R)-5,10-methylene-5,6,7,8-tetrahydrofolate + NADH + H(+)</text>
        <dbReference type="Rhea" id="RHEA:19821"/>
        <dbReference type="ChEBI" id="CHEBI:15378"/>
        <dbReference type="ChEBI" id="CHEBI:15636"/>
        <dbReference type="ChEBI" id="CHEBI:18608"/>
        <dbReference type="ChEBI" id="CHEBI:57540"/>
        <dbReference type="ChEBI" id="CHEBI:57945"/>
        <dbReference type="EC" id="1.5.1.54"/>
    </reaction>
    <physiologicalReaction direction="right-to-left" evidence="11">
        <dbReference type="Rhea" id="RHEA:19823"/>
    </physiologicalReaction>
</comment>
<dbReference type="NCBIfam" id="TIGR00676">
    <property type="entry name" value="fadh2"/>
    <property type="match status" value="1"/>
</dbReference>
<dbReference type="UniPathway" id="UPA00193"/>
<dbReference type="RefSeq" id="WP_104811566.1">
    <property type="nucleotide sequence ID" value="NZ_MQUB01000001.1"/>
</dbReference>
<evidence type="ECO:0000256" key="1">
    <source>
        <dbReference type="ARBA" id="ARBA00001974"/>
    </source>
</evidence>
<dbReference type="GO" id="GO:0005829">
    <property type="term" value="C:cytosol"/>
    <property type="evidence" value="ECO:0007669"/>
    <property type="project" value="InterPro"/>
</dbReference>
<evidence type="ECO:0000256" key="6">
    <source>
        <dbReference type="ARBA" id="ARBA00022827"/>
    </source>
</evidence>
<dbReference type="Gene3D" id="3.20.20.220">
    <property type="match status" value="1"/>
</dbReference>
<dbReference type="GO" id="GO:0035999">
    <property type="term" value="P:tetrahydrofolate interconversion"/>
    <property type="evidence" value="ECO:0007669"/>
    <property type="project" value="UniProtKB-UniPathway"/>
</dbReference>
<keyword evidence="8" id="KW-0520">NAD</keyword>
<organism evidence="13 14">
    <name type="scientific">Aureitalea marina</name>
    <dbReference type="NCBI Taxonomy" id="930804"/>
    <lineage>
        <taxon>Bacteria</taxon>
        <taxon>Pseudomonadati</taxon>
        <taxon>Bacteroidota</taxon>
        <taxon>Flavobacteriia</taxon>
        <taxon>Flavobacteriales</taxon>
        <taxon>Flavobacteriaceae</taxon>
        <taxon>Aureitalea</taxon>
    </lineage>
</organism>
<dbReference type="CDD" id="cd00537">
    <property type="entry name" value="MTHFR"/>
    <property type="match status" value="1"/>
</dbReference>
<comment type="similarity">
    <text evidence="3 12">Belongs to the methylenetetrahydrofolate reductase family.</text>
</comment>
<comment type="pathway">
    <text evidence="2 12">One-carbon metabolism; tetrahydrofolate interconversion.</text>
</comment>
<evidence type="ECO:0000313" key="14">
    <source>
        <dbReference type="Proteomes" id="UP000239800"/>
    </source>
</evidence>
<reference evidence="13 14" key="1">
    <citation type="submission" date="2016-11" db="EMBL/GenBank/DDBJ databases">
        <title>Trade-off between light-utilization and light-protection in marine flavobacteria.</title>
        <authorList>
            <person name="Kumagai Y."/>
        </authorList>
    </citation>
    <scope>NUCLEOTIDE SEQUENCE [LARGE SCALE GENOMIC DNA]</scope>
    <source>
        <strain evidence="13 14">NBRC 107741</strain>
    </source>
</reference>
<name>A0A2S7KLY4_9FLAO</name>
<dbReference type="GO" id="GO:0009086">
    <property type="term" value="P:methionine biosynthetic process"/>
    <property type="evidence" value="ECO:0007669"/>
    <property type="project" value="UniProtKB-KW"/>
</dbReference>
<dbReference type="Proteomes" id="UP000239800">
    <property type="component" value="Unassembled WGS sequence"/>
</dbReference>
<comment type="pathway">
    <text evidence="10">Amino-acid biosynthesis; L-methionine biosynthesis via de novo pathway.</text>
</comment>
<keyword evidence="6 12" id="KW-0274">FAD</keyword>
<evidence type="ECO:0000256" key="8">
    <source>
        <dbReference type="ARBA" id="ARBA00023027"/>
    </source>
</evidence>
<evidence type="ECO:0000313" key="13">
    <source>
        <dbReference type="EMBL" id="PQB03645.1"/>
    </source>
</evidence>
<dbReference type="PANTHER" id="PTHR45754">
    <property type="entry name" value="METHYLENETETRAHYDROFOLATE REDUCTASE"/>
    <property type="match status" value="1"/>
</dbReference>
<dbReference type="InterPro" id="IPR004620">
    <property type="entry name" value="MTHF_reductase_bac"/>
</dbReference>
<keyword evidence="7 12" id="KW-0560">Oxidoreductase</keyword>
<accession>A0A2S7KLY4</accession>
<evidence type="ECO:0000256" key="2">
    <source>
        <dbReference type="ARBA" id="ARBA00004777"/>
    </source>
</evidence>
<evidence type="ECO:0000256" key="9">
    <source>
        <dbReference type="ARBA" id="ARBA00023167"/>
    </source>
</evidence>
<dbReference type="GO" id="GO:0071949">
    <property type="term" value="F:FAD binding"/>
    <property type="evidence" value="ECO:0007669"/>
    <property type="project" value="TreeGrafter"/>
</dbReference>
<protein>
    <recommendedName>
        <fullName evidence="12">Methylenetetrahydrofolate reductase</fullName>
        <ecNumber evidence="12">1.5.1.54</ecNumber>
    </recommendedName>
</protein>
<evidence type="ECO:0000256" key="10">
    <source>
        <dbReference type="ARBA" id="ARBA00034478"/>
    </source>
</evidence>
<dbReference type="EMBL" id="MQUB01000001">
    <property type="protein sequence ID" value="PQB03645.1"/>
    <property type="molecule type" value="Genomic_DNA"/>
</dbReference>
<evidence type="ECO:0000256" key="12">
    <source>
        <dbReference type="RuleBase" id="RU003862"/>
    </source>
</evidence>
<keyword evidence="4" id="KW-0028">Amino-acid biosynthesis</keyword>
<sequence length="318" mass="36259">MKVTEHLDKNQGKTLFSFEILPPLKGQNIQSIFENIDPLMEFNPPFIDVTYHREEYVYKELSNGLLEKHIVRKRPGTVGICAAIQNKYQVDAIPHILCGGFTREDTENFLIDLNFLGIDNVMALRGDAVKTETYFTPEKDGHEYASQLVGQIIALNLGEYLDEEIQNQAKTDFCIGVAGYPEKHMEAPNLDSDIHFLKKKIAKGASYVVTQMFFDNKCYFEFVDRCRKAGIDVPIIPGLKPLATKKQLNLIPHRFNADLPEELIKEVIKCENNKEVRQVGIEWCIAQSKELMDNGVPVLHYYSMGKSNNIRAIAQELF</sequence>
<dbReference type="Pfam" id="PF02219">
    <property type="entry name" value="MTHFR"/>
    <property type="match status" value="1"/>
</dbReference>
<dbReference type="GO" id="GO:0106312">
    <property type="term" value="F:methylenetetrahydrofolate reductase (NADH) activity"/>
    <property type="evidence" value="ECO:0007669"/>
    <property type="project" value="UniProtKB-EC"/>
</dbReference>
<dbReference type="OrthoDB" id="9812555at2"/>
<dbReference type="EC" id="1.5.1.54" evidence="12"/>
<evidence type="ECO:0000256" key="3">
    <source>
        <dbReference type="ARBA" id="ARBA00006743"/>
    </source>
</evidence>
<dbReference type="SUPFAM" id="SSF51730">
    <property type="entry name" value="FAD-linked oxidoreductase"/>
    <property type="match status" value="1"/>
</dbReference>
<comment type="caution">
    <text evidence="13">The sequence shown here is derived from an EMBL/GenBank/DDBJ whole genome shotgun (WGS) entry which is preliminary data.</text>
</comment>
<dbReference type="InterPro" id="IPR029041">
    <property type="entry name" value="FAD-linked_oxidoreductase-like"/>
</dbReference>